<dbReference type="SMART" id="SM00233">
    <property type="entry name" value="PH"/>
    <property type="match status" value="1"/>
</dbReference>
<dbReference type="SMART" id="SM00252">
    <property type="entry name" value="SH2"/>
    <property type="match status" value="1"/>
</dbReference>
<keyword evidence="12 18" id="KW-0829">Tyrosine-protein kinase</keyword>
<dbReference type="PANTHER" id="PTHR24418">
    <property type="entry name" value="TYROSINE-PROTEIN KINASE"/>
    <property type="match status" value="1"/>
</dbReference>
<comment type="catalytic activity">
    <reaction evidence="13 18">
        <text>L-tyrosyl-[protein] + ATP = O-phospho-L-tyrosyl-[protein] + ADP + H(+)</text>
        <dbReference type="Rhea" id="RHEA:10596"/>
        <dbReference type="Rhea" id="RHEA-COMP:10136"/>
        <dbReference type="Rhea" id="RHEA-COMP:20101"/>
        <dbReference type="ChEBI" id="CHEBI:15378"/>
        <dbReference type="ChEBI" id="CHEBI:30616"/>
        <dbReference type="ChEBI" id="CHEBI:46858"/>
        <dbReference type="ChEBI" id="CHEBI:61978"/>
        <dbReference type="ChEBI" id="CHEBI:456216"/>
        <dbReference type="EC" id="2.7.10.2"/>
    </reaction>
</comment>
<dbReference type="InterPro" id="IPR011009">
    <property type="entry name" value="Kinase-like_dom_sf"/>
</dbReference>
<evidence type="ECO:0000256" key="12">
    <source>
        <dbReference type="ARBA" id="ARBA00023137"/>
    </source>
</evidence>
<evidence type="ECO:0000256" key="9">
    <source>
        <dbReference type="ARBA" id="ARBA00022833"/>
    </source>
</evidence>
<dbReference type="PRINTS" id="PR00401">
    <property type="entry name" value="SH2DOMAIN"/>
</dbReference>
<evidence type="ECO:0000256" key="14">
    <source>
        <dbReference type="PROSITE-ProRule" id="PRU00191"/>
    </source>
</evidence>
<keyword evidence="10 17" id="KW-0067">ATP-binding</keyword>
<dbReference type="PROSITE" id="PS50001">
    <property type="entry name" value="SH2"/>
    <property type="match status" value="1"/>
</dbReference>
<dbReference type="SUPFAM" id="SSF55550">
    <property type="entry name" value="SH2 domain"/>
    <property type="match status" value="1"/>
</dbReference>
<evidence type="ECO:0000259" key="22">
    <source>
        <dbReference type="PROSITE" id="PS50003"/>
    </source>
</evidence>
<dbReference type="PROSITE" id="PS50002">
    <property type="entry name" value="SH3"/>
    <property type="match status" value="1"/>
</dbReference>
<feature type="domain" description="PH" evidence="22">
    <location>
        <begin position="4"/>
        <end position="114"/>
    </location>
</feature>
<dbReference type="InterPro" id="IPR001562">
    <property type="entry name" value="Znf_Btk_motif"/>
</dbReference>
<organism evidence="24 25">
    <name type="scientific">Mizuhopecten yessoensis</name>
    <name type="common">Japanese scallop</name>
    <name type="synonym">Patinopecten yessoensis</name>
    <dbReference type="NCBI Taxonomy" id="6573"/>
    <lineage>
        <taxon>Eukaryota</taxon>
        <taxon>Metazoa</taxon>
        <taxon>Spiralia</taxon>
        <taxon>Lophotrochozoa</taxon>
        <taxon>Mollusca</taxon>
        <taxon>Bivalvia</taxon>
        <taxon>Autobranchia</taxon>
        <taxon>Pteriomorphia</taxon>
        <taxon>Pectinida</taxon>
        <taxon>Pectinoidea</taxon>
        <taxon>Pectinidae</taxon>
        <taxon>Mizuhopecten</taxon>
    </lineage>
</organism>
<dbReference type="InterPro" id="IPR000719">
    <property type="entry name" value="Prot_kinase_dom"/>
</dbReference>
<dbReference type="PROSITE" id="PS00107">
    <property type="entry name" value="PROTEIN_KINASE_ATP"/>
    <property type="match status" value="1"/>
</dbReference>
<evidence type="ECO:0000259" key="20">
    <source>
        <dbReference type="PROSITE" id="PS50001"/>
    </source>
</evidence>
<evidence type="ECO:0000256" key="11">
    <source>
        <dbReference type="ARBA" id="ARBA00022999"/>
    </source>
</evidence>
<evidence type="ECO:0000256" key="8">
    <source>
        <dbReference type="ARBA" id="ARBA00022777"/>
    </source>
</evidence>
<keyword evidence="5" id="KW-0479">Metal-binding</keyword>
<dbReference type="CDD" id="cd11768">
    <property type="entry name" value="SH3_Tec_like"/>
    <property type="match status" value="1"/>
</dbReference>
<dbReference type="InterPro" id="IPR001849">
    <property type="entry name" value="PH_domain"/>
</dbReference>
<sequence length="829" mass="93294">MAKAGYKKDFMMKRSQNKSTFMTKENYKARWFVLDNEFIKYHEGSLEKMGKVKGSIDLKSIKAVENVENKVLDNKDHVFQIQYSEGIEFYTLYVVAMSEDKRKDWVEDIREAAMKKAADFFPKYHNGVWTKSKGKYSCCDQVDRNAPGCMITTSEKQVTRNHKPNIPLPAVPGSASPPSPEGKEKKIFVAIFNFHPAEDGDLELVVGEEYEVIDDSKEHWWLSRDKRGQSGYIPSNYVKRKFDLEIFDWYYKNYSRERSESVLKDEGREGCFLVRESSTPGMFTLSLFTLENDGMVRHYHIKKNDAGKHFISEKYSFLSISELIHYHKHNSAGLATRLKAPPNRDGRSAPATAGMGHSKYEIDARDVVILEELGAGCFGAVHKGKLKGMTVAVKLLKEGTMSEESFIEEAKTMTQLNHPNLVQLYGIVIKSRPLLIITEIMSSGSLLTYLRRHKPRLLTKTAALLDMCIQVCNGMTYLENRHFIHRDLAARNCLVGDNTVVKVADFGLARYVIDDEYQSSQGTKFPVKWASPEVLSFTRFSSKSDVWSMGILLWEVFTGGVMPYDKMKNVDVVDYVCHNRKRLEKPAACPDKIYKVMMQCWQHQQFCFGDSNSFVLVTTVAVLATASFTVVTATAAVVTAHVPIKEKSVKYRKRIALQLQNVVTFHSKLCQSSGDSVQHKCRKILACTFKYKKRTLKIVWMEKTLSIMEYKILTDTRLTHGKAGLVIHGKAGLVTHGKAGLVTHGKARLVSHGKAGLVTHGKARLVTHGKAGLVTHGKAGCMAHGKAGLVTHGKARLVTHGKARLVTHGKARLVTRENTVLSLTVHTCT</sequence>
<dbReference type="Pfam" id="PF00779">
    <property type="entry name" value="BTK"/>
    <property type="match status" value="1"/>
</dbReference>
<dbReference type="Pfam" id="PF07714">
    <property type="entry name" value="PK_Tyr_Ser-Thr"/>
    <property type="match status" value="1"/>
</dbReference>
<dbReference type="GO" id="GO:0035556">
    <property type="term" value="P:intracellular signal transduction"/>
    <property type="evidence" value="ECO:0007669"/>
    <property type="project" value="InterPro"/>
</dbReference>
<dbReference type="FunFam" id="1.10.510.10:FF:000052">
    <property type="entry name" value="Tyrosine-protein kinase"/>
    <property type="match status" value="1"/>
</dbReference>
<dbReference type="SUPFAM" id="SSF50729">
    <property type="entry name" value="PH domain-like"/>
    <property type="match status" value="1"/>
</dbReference>
<keyword evidence="7 16" id="KW-0863">Zinc-finger</keyword>
<dbReference type="InterPro" id="IPR020635">
    <property type="entry name" value="Tyr_kinase_cat_dom"/>
</dbReference>
<feature type="compositionally biased region" description="Pro residues" evidence="19">
    <location>
        <begin position="166"/>
        <end position="180"/>
    </location>
</feature>
<evidence type="ECO:0000256" key="17">
    <source>
        <dbReference type="PROSITE-ProRule" id="PRU10141"/>
    </source>
</evidence>
<evidence type="ECO:0000259" key="21">
    <source>
        <dbReference type="PROSITE" id="PS50002"/>
    </source>
</evidence>
<evidence type="ECO:0000256" key="18">
    <source>
        <dbReference type="RuleBase" id="RU362096"/>
    </source>
</evidence>
<keyword evidence="6 17" id="KW-0547">Nucleotide-binding</keyword>
<comment type="caution">
    <text evidence="24">The sequence shown here is derived from an EMBL/GenBank/DDBJ whole genome shotgun (WGS) entry which is preliminary data.</text>
</comment>
<dbReference type="InterPro" id="IPR001245">
    <property type="entry name" value="Ser-Thr/Tyr_kinase_cat_dom"/>
</dbReference>
<dbReference type="Gene3D" id="3.30.505.10">
    <property type="entry name" value="SH2 domain"/>
    <property type="match status" value="1"/>
</dbReference>
<dbReference type="PROSITE" id="PS51113">
    <property type="entry name" value="ZF_BTK"/>
    <property type="match status" value="1"/>
</dbReference>
<dbReference type="GO" id="GO:0004715">
    <property type="term" value="F:non-membrane spanning protein tyrosine kinase activity"/>
    <property type="evidence" value="ECO:0007669"/>
    <property type="project" value="UniProtKB-EC"/>
</dbReference>
<dbReference type="Gene3D" id="2.30.30.40">
    <property type="entry name" value="SH3 Domains"/>
    <property type="match status" value="1"/>
</dbReference>
<dbReference type="SMART" id="SM00219">
    <property type="entry name" value="TyrKc"/>
    <property type="match status" value="1"/>
</dbReference>
<protein>
    <recommendedName>
        <fullName evidence="18">Tyrosine-protein kinase</fullName>
        <ecNumber evidence="18">2.7.10.2</ecNumber>
    </recommendedName>
</protein>
<dbReference type="InterPro" id="IPR017441">
    <property type="entry name" value="Protein_kinase_ATP_BS"/>
</dbReference>
<feature type="region of interest" description="Disordered" evidence="19">
    <location>
        <begin position="161"/>
        <end position="182"/>
    </location>
</feature>
<keyword evidence="3" id="KW-0597">Phosphoprotein</keyword>
<dbReference type="PROSITE" id="PS50011">
    <property type="entry name" value="PROTEIN_KINASE_DOM"/>
    <property type="match status" value="1"/>
</dbReference>
<dbReference type="GO" id="GO:0005737">
    <property type="term" value="C:cytoplasm"/>
    <property type="evidence" value="ECO:0007669"/>
    <property type="project" value="UniProtKB-ARBA"/>
</dbReference>
<dbReference type="InterPro" id="IPR011993">
    <property type="entry name" value="PH-like_dom_sf"/>
</dbReference>
<proteinExistence type="inferred from homology"/>
<evidence type="ECO:0000313" key="24">
    <source>
        <dbReference type="EMBL" id="OWF45780.1"/>
    </source>
</evidence>
<dbReference type="Pfam" id="PF00018">
    <property type="entry name" value="SH3_1"/>
    <property type="match status" value="1"/>
</dbReference>
<dbReference type="STRING" id="6573.A0A210QAL8"/>
<dbReference type="Pfam" id="PF00169">
    <property type="entry name" value="PH"/>
    <property type="match status" value="1"/>
</dbReference>
<keyword evidence="9" id="KW-0862">Zinc</keyword>
<feature type="domain" description="Protein kinase" evidence="23">
    <location>
        <begin position="367"/>
        <end position="623"/>
    </location>
</feature>
<dbReference type="SMART" id="SM00107">
    <property type="entry name" value="BTK"/>
    <property type="match status" value="1"/>
</dbReference>
<dbReference type="Gene3D" id="1.10.510.10">
    <property type="entry name" value="Transferase(Phosphotransferase) domain 1"/>
    <property type="match status" value="1"/>
</dbReference>
<feature type="domain" description="SH3" evidence="21">
    <location>
        <begin position="183"/>
        <end position="243"/>
    </location>
</feature>
<dbReference type="Pfam" id="PF00017">
    <property type="entry name" value="SH2"/>
    <property type="match status" value="1"/>
</dbReference>
<evidence type="ECO:0000256" key="5">
    <source>
        <dbReference type="ARBA" id="ARBA00022723"/>
    </source>
</evidence>
<feature type="domain" description="SH2" evidence="20">
    <location>
        <begin position="249"/>
        <end position="342"/>
    </location>
</feature>
<evidence type="ECO:0000256" key="15">
    <source>
        <dbReference type="PROSITE-ProRule" id="PRU00192"/>
    </source>
</evidence>
<dbReference type="CDD" id="cd01238">
    <property type="entry name" value="PH_Btk"/>
    <property type="match status" value="1"/>
</dbReference>
<keyword evidence="2 15" id="KW-0728">SH3 domain</keyword>
<dbReference type="SUPFAM" id="SSF56112">
    <property type="entry name" value="Protein kinase-like (PK-like)"/>
    <property type="match status" value="1"/>
</dbReference>
<evidence type="ECO:0000256" key="2">
    <source>
        <dbReference type="ARBA" id="ARBA00022443"/>
    </source>
</evidence>
<evidence type="ECO:0000256" key="1">
    <source>
        <dbReference type="ARBA" id="ARBA00001947"/>
    </source>
</evidence>
<keyword evidence="11 14" id="KW-0727">SH2 domain</keyword>
<dbReference type="AlphaFoldDB" id="A0A210QAL8"/>
<dbReference type="GO" id="GO:0008270">
    <property type="term" value="F:zinc ion binding"/>
    <property type="evidence" value="ECO:0007669"/>
    <property type="project" value="UniProtKB-KW"/>
</dbReference>
<name>A0A210QAL8_MIZYE</name>
<evidence type="ECO:0000256" key="19">
    <source>
        <dbReference type="SAM" id="MobiDB-lite"/>
    </source>
</evidence>
<dbReference type="InterPro" id="IPR050198">
    <property type="entry name" value="Non-receptor_tyrosine_kinases"/>
</dbReference>
<evidence type="ECO:0000256" key="10">
    <source>
        <dbReference type="ARBA" id="ARBA00022840"/>
    </source>
</evidence>
<dbReference type="Gene3D" id="2.30.29.30">
    <property type="entry name" value="Pleckstrin-homology domain (PH domain)/Phosphotyrosine-binding domain (PTB)"/>
    <property type="match status" value="1"/>
</dbReference>
<evidence type="ECO:0000256" key="4">
    <source>
        <dbReference type="ARBA" id="ARBA00022679"/>
    </source>
</evidence>
<dbReference type="InterPro" id="IPR036860">
    <property type="entry name" value="SH2_dom_sf"/>
</dbReference>
<dbReference type="InterPro" id="IPR001452">
    <property type="entry name" value="SH3_domain"/>
</dbReference>
<dbReference type="FunFam" id="3.30.200.20:FF:000053">
    <property type="entry name" value="Tyrosine-protein kinase"/>
    <property type="match status" value="1"/>
</dbReference>
<feature type="binding site" evidence="17">
    <location>
        <position position="394"/>
    </location>
    <ligand>
        <name>ATP</name>
        <dbReference type="ChEBI" id="CHEBI:30616"/>
    </ligand>
</feature>
<comment type="cofactor">
    <cofactor evidence="1">
        <name>Zn(2+)</name>
        <dbReference type="ChEBI" id="CHEBI:29105"/>
    </cofactor>
</comment>
<dbReference type="GO" id="GO:0005524">
    <property type="term" value="F:ATP binding"/>
    <property type="evidence" value="ECO:0007669"/>
    <property type="project" value="UniProtKB-UniRule"/>
</dbReference>
<dbReference type="OrthoDB" id="28230at2759"/>
<evidence type="ECO:0000256" key="16">
    <source>
        <dbReference type="PROSITE-ProRule" id="PRU00432"/>
    </source>
</evidence>
<dbReference type="Proteomes" id="UP000242188">
    <property type="component" value="Unassembled WGS sequence"/>
</dbReference>
<dbReference type="PROSITE" id="PS00109">
    <property type="entry name" value="PROTEIN_KINASE_TYR"/>
    <property type="match status" value="1"/>
</dbReference>
<dbReference type="InterPro" id="IPR036028">
    <property type="entry name" value="SH3-like_dom_sf"/>
</dbReference>
<evidence type="ECO:0000313" key="25">
    <source>
        <dbReference type="Proteomes" id="UP000242188"/>
    </source>
</evidence>
<dbReference type="PRINTS" id="PR00109">
    <property type="entry name" value="TYRKINASE"/>
</dbReference>
<dbReference type="SUPFAM" id="SSF50044">
    <property type="entry name" value="SH3-domain"/>
    <property type="match status" value="1"/>
</dbReference>
<dbReference type="SMART" id="SM00326">
    <property type="entry name" value="SH3"/>
    <property type="match status" value="1"/>
</dbReference>
<evidence type="ECO:0000256" key="3">
    <source>
        <dbReference type="ARBA" id="ARBA00022553"/>
    </source>
</evidence>
<dbReference type="EMBL" id="NEDP02004404">
    <property type="protein sequence ID" value="OWF45780.1"/>
    <property type="molecule type" value="Genomic_DNA"/>
</dbReference>
<dbReference type="EC" id="2.7.10.2" evidence="18"/>
<reference evidence="24 25" key="1">
    <citation type="journal article" date="2017" name="Nat. Ecol. Evol.">
        <title>Scallop genome provides insights into evolution of bilaterian karyotype and development.</title>
        <authorList>
            <person name="Wang S."/>
            <person name="Zhang J."/>
            <person name="Jiao W."/>
            <person name="Li J."/>
            <person name="Xun X."/>
            <person name="Sun Y."/>
            <person name="Guo X."/>
            <person name="Huan P."/>
            <person name="Dong B."/>
            <person name="Zhang L."/>
            <person name="Hu X."/>
            <person name="Sun X."/>
            <person name="Wang J."/>
            <person name="Zhao C."/>
            <person name="Wang Y."/>
            <person name="Wang D."/>
            <person name="Huang X."/>
            <person name="Wang R."/>
            <person name="Lv J."/>
            <person name="Li Y."/>
            <person name="Zhang Z."/>
            <person name="Liu B."/>
            <person name="Lu W."/>
            <person name="Hui Y."/>
            <person name="Liang J."/>
            <person name="Zhou Z."/>
            <person name="Hou R."/>
            <person name="Li X."/>
            <person name="Liu Y."/>
            <person name="Li H."/>
            <person name="Ning X."/>
            <person name="Lin Y."/>
            <person name="Zhao L."/>
            <person name="Xing Q."/>
            <person name="Dou J."/>
            <person name="Li Y."/>
            <person name="Mao J."/>
            <person name="Guo H."/>
            <person name="Dou H."/>
            <person name="Li T."/>
            <person name="Mu C."/>
            <person name="Jiang W."/>
            <person name="Fu Q."/>
            <person name="Fu X."/>
            <person name="Miao Y."/>
            <person name="Liu J."/>
            <person name="Yu Q."/>
            <person name="Li R."/>
            <person name="Liao H."/>
            <person name="Li X."/>
            <person name="Kong Y."/>
            <person name="Jiang Z."/>
            <person name="Chourrout D."/>
            <person name="Li R."/>
            <person name="Bao Z."/>
        </authorList>
    </citation>
    <scope>NUCLEOTIDE SEQUENCE [LARGE SCALE GENOMIC DNA]</scope>
    <source>
        <strain evidence="24 25">PY_sf001</strain>
    </source>
</reference>
<evidence type="ECO:0000256" key="6">
    <source>
        <dbReference type="ARBA" id="ARBA00022741"/>
    </source>
</evidence>
<accession>A0A210QAL8</accession>
<dbReference type="InterPro" id="IPR000980">
    <property type="entry name" value="SH2"/>
</dbReference>
<dbReference type="PROSITE" id="PS50003">
    <property type="entry name" value="PH_DOMAIN"/>
    <property type="match status" value="1"/>
</dbReference>
<gene>
    <name evidence="24" type="ORF">KP79_PYT13053</name>
</gene>
<evidence type="ECO:0000259" key="23">
    <source>
        <dbReference type="PROSITE" id="PS50011"/>
    </source>
</evidence>
<dbReference type="InterPro" id="IPR008266">
    <property type="entry name" value="Tyr_kinase_AS"/>
</dbReference>
<keyword evidence="25" id="KW-1185">Reference proteome</keyword>
<evidence type="ECO:0000256" key="7">
    <source>
        <dbReference type="ARBA" id="ARBA00022771"/>
    </source>
</evidence>
<comment type="similarity">
    <text evidence="18">Belongs to the protein kinase superfamily. Tyr protein kinase family.</text>
</comment>
<keyword evidence="4 18" id="KW-0808">Transferase</keyword>
<keyword evidence="8 18" id="KW-0418">Kinase</keyword>
<evidence type="ECO:0000256" key="13">
    <source>
        <dbReference type="ARBA" id="ARBA00051245"/>
    </source>
</evidence>